<gene>
    <name evidence="8" type="ORF">ACFO5X_04645</name>
</gene>
<dbReference type="CDD" id="cd07185">
    <property type="entry name" value="OmpA_C-like"/>
    <property type="match status" value="1"/>
</dbReference>
<evidence type="ECO:0000313" key="9">
    <source>
        <dbReference type="Proteomes" id="UP001595973"/>
    </source>
</evidence>
<keyword evidence="6" id="KW-0732">Signal</keyword>
<dbReference type="InterPro" id="IPR036737">
    <property type="entry name" value="OmpA-like_sf"/>
</dbReference>
<evidence type="ECO:0000259" key="7">
    <source>
        <dbReference type="PROSITE" id="PS51123"/>
    </source>
</evidence>
<dbReference type="InterPro" id="IPR050330">
    <property type="entry name" value="Bact_OuterMem_StrucFunc"/>
</dbReference>
<evidence type="ECO:0000256" key="4">
    <source>
        <dbReference type="PROSITE-ProRule" id="PRU00473"/>
    </source>
</evidence>
<name>A0ABV9KCW7_9RHOB</name>
<dbReference type="SUPFAM" id="SSF103088">
    <property type="entry name" value="OmpA-like"/>
    <property type="match status" value="1"/>
</dbReference>
<feature type="signal peptide" evidence="6">
    <location>
        <begin position="1"/>
        <end position="23"/>
    </location>
</feature>
<protein>
    <submittedName>
        <fullName evidence="8">OmpA family protein</fullName>
    </submittedName>
</protein>
<dbReference type="PANTHER" id="PTHR30329:SF21">
    <property type="entry name" value="LIPOPROTEIN YIAD-RELATED"/>
    <property type="match status" value="1"/>
</dbReference>
<dbReference type="RefSeq" id="WP_380716068.1">
    <property type="nucleotide sequence ID" value="NZ_JBHSGI010000002.1"/>
</dbReference>
<dbReference type="Pfam" id="PF00691">
    <property type="entry name" value="OmpA"/>
    <property type="match status" value="1"/>
</dbReference>
<evidence type="ECO:0000256" key="3">
    <source>
        <dbReference type="ARBA" id="ARBA00023237"/>
    </source>
</evidence>
<dbReference type="PROSITE" id="PS51123">
    <property type="entry name" value="OMPA_2"/>
    <property type="match status" value="1"/>
</dbReference>
<dbReference type="PRINTS" id="PR01021">
    <property type="entry name" value="OMPADOMAIN"/>
</dbReference>
<keyword evidence="2 4" id="KW-0472">Membrane</keyword>
<accession>A0ABV9KCW7</accession>
<proteinExistence type="predicted"/>
<dbReference type="InterPro" id="IPR006664">
    <property type="entry name" value="OMP_bac"/>
</dbReference>
<dbReference type="Proteomes" id="UP001595973">
    <property type="component" value="Unassembled WGS sequence"/>
</dbReference>
<evidence type="ECO:0000256" key="6">
    <source>
        <dbReference type="SAM" id="SignalP"/>
    </source>
</evidence>
<keyword evidence="9" id="KW-1185">Reference proteome</keyword>
<evidence type="ECO:0000256" key="5">
    <source>
        <dbReference type="SAM" id="MobiDB-lite"/>
    </source>
</evidence>
<evidence type="ECO:0000256" key="1">
    <source>
        <dbReference type="ARBA" id="ARBA00004442"/>
    </source>
</evidence>
<comment type="caution">
    <text evidence="8">The sequence shown here is derived from an EMBL/GenBank/DDBJ whole genome shotgun (WGS) entry which is preliminary data.</text>
</comment>
<feature type="chain" id="PRO_5046713493" evidence="6">
    <location>
        <begin position="24"/>
        <end position="651"/>
    </location>
</feature>
<sequence>MRFPTVLVVAAAFVIAGALSLFAAGFMATAVEEKTEIAVRQALDSAHQDWAEVESDGLQVILTGTAPDEAHRFDALSTVGRVVDTARIINATEVAPSRAIAPPRFSVEILRNHAGISIAGLVPKKTDRAALIAALGRAAGGAPVSDLMQSADHPEPPGWSDALGFTITALAKLPRSKVSVDAGRVSITAIAESAEARRKLEAELRKATPPGLRVSLKISAPRPVITPFTLRYILDESGGRFDACSADTEDARERILAAAQAAGLQRTGSCKLGLGVPSPSWSEAAALAIHAVAALGQGSVTFSDADITLAAVEGTDPALFDKVVGELENALPAVFALHAVLPPPPGKAESGPPEFTVTRSPEGLVQLRGRVGDETLRRMADAYAKARFGSQSVYTAARVAENLPADWPVRVLSALEALSHLTHGAVVVSPDSLDVRGTANREEASAEIAALLSEKLGEGETFTLDIAYQAPPAVEEDSAPTPEMCETALADIQATSGKISFEPGSATIAADSLDTMEAIAELLGNCGDLKLEIQGHTDSQGRDEMNQKLSQERAQSVLNELRARRILTSSYTAIGYGETRPIADNKTEEGRETNRRIEFRLIRPEPVKEAPTTLETVAQEAPVGDAGDEGAEPADQEASPPAETGGEGSGD</sequence>
<organism evidence="8 9">
    <name type="scientific">Seohaeicola nanhaiensis</name>
    <dbReference type="NCBI Taxonomy" id="1387282"/>
    <lineage>
        <taxon>Bacteria</taxon>
        <taxon>Pseudomonadati</taxon>
        <taxon>Pseudomonadota</taxon>
        <taxon>Alphaproteobacteria</taxon>
        <taxon>Rhodobacterales</taxon>
        <taxon>Roseobacteraceae</taxon>
        <taxon>Seohaeicola</taxon>
    </lineage>
</organism>
<keyword evidence="3" id="KW-0998">Cell outer membrane</keyword>
<dbReference type="EMBL" id="JBHSGI010000002">
    <property type="protein sequence ID" value="MFC4667833.1"/>
    <property type="molecule type" value="Genomic_DNA"/>
</dbReference>
<comment type="subcellular location">
    <subcellularLocation>
        <location evidence="1">Cell outer membrane</location>
    </subcellularLocation>
</comment>
<dbReference type="Gene3D" id="3.30.1330.60">
    <property type="entry name" value="OmpA-like domain"/>
    <property type="match status" value="1"/>
</dbReference>
<evidence type="ECO:0000256" key="2">
    <source>
        <dbReference type="ARBA" id="ARBA00023136"/>
    </source>
</evidence>
<dbReference type="Gene3D" id="3.40.1520.20">
    <property type="match status" value="3"/>
</dbReference>
<feature type="compositionally biased region" description="Acidic residues" evidence="5">
    <location>
        <begin position="626"/>
        <end position="635"/>
    </location>
</feature>
<dbReference type="InterPro" id="IPR006665">
    <property type="entry name" value="OmpA-like"/>
</dbReference>
<feature type="region of interest" description="Disordered" evidence="5">
    <location>
        <begin position="603"/>
        <end position="651"/>
    </location>
</feature>
<dbReference type="PANTHER" id="PTHR30329">
    <property type="entry name" value="STATOR ELEMENT OF FLAGELLAR MOTOR COMPLEX"/>
    <property type="match status" value="1"/>
</dbReference>
<reference evidence="9" key="1">
    <citation type="journal article" date="2019" name="Int. J. Syst. Evol. Microbiol.">
        <title>The Global Catalogue of Microorganisms (GCM) 10K type strain sequencing project: providing services to taxonomists for standard genome sequencing and annotation.</title>
        <authorList>
            <consortium name="The Broad Institute Genomics Platform"/>
            <consortium name="The Broad Institute Genome Sequencing Center for Infectious Disease"/>
            <person name="Wu L."/>
            <person name="Ma J."/>
        </authorList>
    </citation>
    <scope>NUCLEOTIDE SEQUENCE [LARGE SCALE GENOMIC DNA]</scope>
    <source>
        <strain evidence="9">CGMCC 4.7283</strain>
    </source>
</reference>
<evidence type="ECO:0000313" key="8">
    <source>
        <dbReference type="EMBL" id="MFC4667833.1"/>
    </source>
</evidence>
<feature type="domain" description="OmpA-like" evidence="7">
    <location>
        <begin position="488"/>
        <end position="605"/>
    </location>
</feature>